<dbReference type="InterPro" id="IPR000014">
    <property type="entry name" value="PAS"/>
</dbReference>
<dbReference type="Pfam" id="PF13185">
    <property type="entry name" value="GAF_2"/>
    <property type="match status" value="1"/>
</dbReference>
<evidence type="ECO:0000259" key="8">
    <source>
        <dbReference type="PROSITE" id="PS50109"/>
    </source>
</evidence>
<dbReference type="SUPFAM" id="SSF55785">
    <property type="entry name" value="PYP-like sensor domain (PAS domain)"/>
    <property type="match status" value="1"/>
</dbReference>
<dbReference type="SUPFAM" id="SSF55781">
    <property type="entry name" value="GAF domain-like"/>
    <property type="match status" value="1"/>
</dbReference>
<dbReference type="InterPro" id="IPR029016">
    <property type="entry name" value="GAF-like_dom_sf"/>
</dbReference>
<feature type="region of interest" description="Disordered" evidence="7">
    <location>
        <begin position="536"/>
        <end position="556"/>
    </location>
</feature>
<evidence type="ECO:0000256" key="6">
    <source>
        <dbReference type="ARBA" id="ARBA00023012"/>
    </source>
</evidence>
<dbReference type="Gene3D" id="3.30.450.40">
    <property type="match status" value="1"/>
</dbReference>
<dbReference type="SUPFAM" id="SSF47384">
    <property type="entry name" value="Homodimeric domain of signal transducing histidine kinase"/>
    <property type="match status" value="1"/>
</dbReference>
<feature type="domain" description="PAC" evidence="10">
    <location>
        <begin position="260"/>
        <end position="312"/>
    </location>
</feature>
<comment type="caution">
    <text evidence="11">The sequence shown here is derived from an EMBL/GenBank/DDBJ whole genome shotgun (WGS) entry which is preliminary data.</text>
</comment>
<dbReference type="EMBL" id="BJTG01000001">
    <property type="protein sequence ID" value="GEJ55541.1"/>
    <property type="molecule type" value="Genomic_DNA"/>
</dbReference>
<dbReference type="CDD" id="cd00082">
    <property type="entry name" value="HisKA"/>
    <property type="match status" value="1"/>
</dbReference>
<keyword evidence="3" id="KW-0597">Phosphoprotein</keyword>
<evidence type="ECO:0000256" key="4">
    <source>
        <dbReference type="ARBA" id="ARBA00022679"/>
    </source>
</evidence>
<evidence type="ECO:0000256" key="3">
    <source>
        <dbReference type="ARBA" id="ARBA00022553"/>
    </source>
</evidence>
<dbReference type="AlphaFoldDB" id="A0A7I9VGM0"/>
<dbReference type="Gene3D" id="3.30.450.20">
    <property type="entry name" value="PAS domain"/>
    <property type="match status" value="1"/>
</dbReference>
<keyword evidence="12" id="KW-1185">Reference proteome</keyword>
<dbReference type="InterPro" id="IPR036890">
    <property type="entry name" value="HATPase_C_sf"/>
</dbReference>
<evidence type="ECO:0000256" key="2">
    <source>
        <dbReference type="ARBA" id="ARBA00012438"/>
    </source>
</evidence>
<evidence type="ECO:0000313" key="11">
    <source>
        <dbReference type="EMBL" id="GEJ55541.1"/>
    </source>
</evidence>
<evidence type="ECO:0000256" key="5">
    <source>
        <dbReference type="ARBA" id="ARBA00022777"/>
    </source>
</evidence>
<dbReference type="NCBIfam" id="TIGR00229">
    <property type="entry name" value="sensory_box"/>
    <property type="match status" value="1"/>
</dbReference>
<keyword evidence="4" id="KW-0808">Transferase</keyword>
<dbReference type="PANTHER" id="PTHR43711:SF1">
    <property type="entry name" value="HISTIDINE KINASE 1"/>
    <property type="match status" value="1"/>
</dbReference>
<dbReference type="InterPro" id="IPR013656">
    <property type="entry name" value="PAS_4"/>
</dbReference>
<dbReference type="InterPro" id="IPR035965">
    <property type="entry name" value="PAS-like_dom_sf"/>
</dbReference>
<dbReference type="SMART" id="SM00065">
    <property type="entry name" value="GAF"/>
    <property type="match status" value="1"/>
</dbReference>
<dbReference type="PROSITE" id="PS50109">
    <property type="entry name" value="HIS_KIN"/>
    <property type="match status" value="1"/>
</dbReference>
<dbReference type="PROSITE" id="PS50113">
    <property type="entry name" value="PAC"/>
    <property type="match status" value="1"/>
</dbReference>
<dbReference type="InterPro" id="IPR004358">
    <property type="entry name" value="Sig_transdc_His_kin-like_C"/>
</dbReference>
<dbReference type="InterPro" id="IPR036097">
    <property type="entry name" value="HisK_dim/P_sf"/>
</dbReference>
<organism evidence="11 12">
    <name type="scientific">Anaeromyxobacter diazotrophicus</name>
    <dbReference type="NCBI Taxonomy" id="2590199"/>
    <lineage>
        <taxon>Bacteria</taxon>
        <taxon>Pseudomonadati</taxon>
        <taxon>Myxococcota</taxon>
        <taxon>Myxococcia</taxon>
        <taxon>Myxococcales</taxon>
        <taxon>Cystobacterineae</taxon>
        <taxon>Anaeromyxobacteraceae</taxon>
        <taxon>Anaeromyxobacter</taxon>
    </lineage>
</organism>
<evidence type="ECO:0000313" key="12">
    <source>
        <dbReference type="Proteomes" id="UP000503640"/>
    </source>
</evidence>
<feature type="domain" description="Histidine kinase" evidence="8">
    <location>
        <begin position="323"/>
        <end position="539"/>
    </location>
</feature>
<dbReference type="Pfam" id="PF02518">
    <property type="entry name" value="HATPase_c"/>
    <property type="match status" value="1"/>
</dbReference>
<dbReference type="GO" id="GO:0000155">
    <property type="term" value="F:phosphorelay sensor kinase activity"/>
    <property type="evidence" value="ECO:0007669"/>
    <property type="project" value="InterPro"/>
</dbReference>
<dbReference type="SUPFAM" id="SSF55874">
    <property type="entry name" value="ATPase domain of HSP90 chaperone/DNA topoisomerase II/histidine kinase"/>
    <property type="match status" value="1"/>
</dbReference>
<dbReference type="SMART" id="SM00388">
    <property type="entry name" value="HisKA"/>
    <property type="match status" value="1"/>
</dbReference>
<keyword evidence="5" id="KW-0418">Kinase</keyword>
<dbReference type="EC" id="2.7.13.3" evidence="2"/>
<dbReference type="CDD" id="cd00075">
    <property type="entry name" value="HATPase"/>
    <property type="match status" value="1"/>
</dbReference>
<dbReference type="SMART" id="SM00387">
    <property type="entry name" value="HATPase_c"/>
    <property type="match status" value="1"/>
</dbReference>
<keyword evidence="6" id="KW-0902">Two-component regulatory system</keyword>
<evidence type="ECO:0000259" key="10">
    <source>
        <dbReference type="PROSITE" id="PS50113"/>
    </source>
</evidence>
<dbReference type="Pfam" id="PF08448">
    <property type="entry name" value="PAS_4"/>
    <property type="match status" value="1"/>
</dbReference>
<sequence>MTHAGDRSCLFVARLSLLSKLGSLAGALEYEEALTAVGRLAIPELADWCIFDVIEDGEARRMHVAHRDPGRAPLAEALRRYPLDHAGRRRLPASRAARSGRPVLVADCTEETLRSEADGEYLELILQLGVCSLLVIPVTLSRSVATMTFVMTSESGRRYGEEDVALAGELVRRAGQIVESARVHQKLRETEERFRVALAHSNITLFEQDAGGRYRWVYNPPLGYRASEIVGKTTEELVGPEQAAPLNALDRAVLETGGRAQEEVRISARRGGVHHLLVSQEPLRDRSGAIVGLTGAATDITDQKRAQEQLAQALAFREQMMGILGHDLRSPLGAVRALSSLLLRRDELPESARDPVAEIGRAAQRMLEMIGTLLDFTNSRFTGTLPIAPVATDLHEVCREVIAELRASAPDHAIELSLERDGRGTWDPARLAQVVSNLVSNALQHGASHAPVRVSVRGDEATVVLAVANAGPAIAPELMPVLFEPFCRGSALRDATHARGLGLGLYIVSQVVKAHGGSIAVDSTAERGTSFTVTLPRASGRRPEDHRASWQPAVGA</sequence>
<accession>A0A7I9VGM0</accession>
<dbReference type="Gene3D" id="3.30.565.10">
    <property type="entry name" value="Histidine kinase-like ATPase, C-terminal domain"/>
    <property type="match status" value="1"/>
</dbReference>
<dbReference type="PRINTS" id="PR00344">
    <property type="entry name" value="BCTRLSENSOR"/>
</dbReference>
<dbReference type="PANTHER" id="PTHR43711">
    <property type="entry name" value="TWO-COMPONENT HISTIDINE KINASE"/>
    <property type="match status" value="1"/>
</dbReference>
<dbReference type="CDD" id="cd00130">
    <property type="entry name" value="PAS"/>
    <property type="match status" value="1"/>
</dbReference>
<dbReference type="InterPro" id="IPR003661">
    <property type="entry name" value="HisK_dim/P_dom"/>
</dbReference>
<protein>
    <recommendedName>
        <fullName evidence="2">histidine kinase</fullName>
        <ecNumber evidence="2">2.7.13.3</ecNumber>
    </recommendedName>
</protein>
<proteinExistence type="predicted"/>
<name>A0A7I9VGM0_9BACT</name>
<evidence type="ECO:0000256" key="7">
    <source>
        <dbReference type="SAM" id="MobiDB-lite"/>
    </source>
</evidence>
<evidence type="ECO:0000256" key="1">
    <source>
        <dbReference type="ARBA" id="ARBA00000085"/>
    </source>
</evidence>
<reference evidence="12" key="1">
    <citation type="journal article" date="2020" name="Appl. Environ. Microbiol.">
        <title>Diazotrophic Anaeromyxobacter Isolates from Soils.</title>
        <authorList>
            <person name="Masuda Y."/>
            <person name="Yamanaka H."/>
            <person name="Xu Z.X."/>
            <person name="Shiratori Y."/>
            <person name="Aono T."/>
            <person name="Amachi S."/>
            <person name="Senoo K."/>
            <person name="Itoh H."/>
        </authorList>
    </citation>
    <scope>NUCLEOTIDE SEQUENCE [LARGE SCALE GENOMIC DNA]</scope>
    <source>
        <strain evidence="12">R267</strain>
    </source>
</reference>
<dbReference type="InterPro" id="IPR050736">
    <property type="entry name" value="Sensor_HK_Regulatory"/>
</dbReference>
<evidence type="ECO:0000259" key="9">
    <source>
        <dbReference type="PROSITE" id="PS50112"/>
    </source>
</evidence>
<dbReference type="InterPro" id="IPR005467">
    <property type="entry name" value="His_kinase_dom"/>
</dbReference>
<dbReference type="Pfam" id="PF00512">
    <property type="entry name" value="HisKA"/>
    <property type="match status" value="1"/>
</dbReference>
<dbReference type="InterPro" id="IPR003594">
    <property type="entry name" value="HATPase_dom"/>
</dbReference>
<dbReference type="Gene3D" id="1.10.287.130">
    <property type="match status" value="1"/>
</dbReference>
<dbReference type="Proteomes" id="UP000503640">
    <property type="component" value="Unassembled WGS sequence"/>
</dbReference>
<feature type="domain" description="PAS" evidence="9">
    <location>
        <begin position="222"/>
        <end position="257"/>
    </location>
</feature>
<dbReference type="RefSeq" id="WP_176062334.1">
    <property type="nucleotide sequence ID" value="NZ_BJTG01000001.1"/>
</dbReference>
<dbReference type="PROSITE" id="PS50112">
    <property type="entry name" value="PAS"/>
    <property type="match status" value="1"/>
</dbReference>
<dbReference type="InterPro" id="IPR003018">
    <property type="entry name" value="GAF"/>
</dbReference>
<gene>
    <name evidence="11" type="ORF">AMYX_02820</name>
</gene>
<dbReference type="InterPro" id="IPR000700">
    <property type="entry name" value="PAS-assoc_C"/>
</dbReference>
<comment type="catalytic activity">
    <reaction evidence="1">
        <text>ATP + protein L-histidine = ADP + protein N-phospho-L-histidine.</text>
        <dbReference type="EC" id="2.7.13.3"/>
    </reaction>
</comment>